<dbReference type="Proteomes" id="UP000783037">
    <property type="component" value="Unassembled WGS sequence"/>
</dbReference>
<reference evidence="2" key="1">
    <citation type="submission" date="2019-04" db="EMBL/GenBank/DDBJ databases">
        <title>Evolution of Biomass-Degrading Anaerobic Consortia Revealed by Metagenomics.</title>
        <authorList>
            <person name="Peng X."/>
        </authorList>
    </citation>
    <scope>NUCLEOTIDE SEQUENCE</scope>
    <source>
        <strain evidence="2">SIG18</strain>
    </source>
</reference>
<keyword evidence="1" id="KW-1133">Transmembrane helix</keyword>
<evidence type="ECO:0000313" key="2">
    <source>
        <dbReference type="EMBL" id="MBE6501551.1"/>
    </source>
</evidence>
<feature type="transmembrane region" description="Helical" evidence="1">
    <location>
        <begin position="12"/>
        <end position="28"/>
    </location>
</feature>
<keyword evidence="1" id="KW-0472">Membrane</keyword>
<feature type="transmembrane region" description="Helical" evidence="1">
    <location>
        <begin position="72"/>
        <end position="101"/>
    </location>
</feature>
<keyword evidence="1" id="KW-0812">Transmembrane</keyword>
<dbReference type="EMBL" id="SUTK01000012">
    <property type="protein sequence ID" value="MBE6501551.1"/>
    <property type="molecule type" value="Genomic_DNA"/>
</dbReference>
<feature type="transmembrane region" description="Helical" evidence="1">
    <location>
        <begin position="34"/>
        <end position="60"/>
    </location>
</feature>
<name>A0A8T3V5I5_9EURY</name>
<evidence type="ECO:0000256" key="1">
    <source>
        <dbReference type="SAM" id="Phobius"/>
    </source>
</evidence>
<accession>A0A8T3V5I5</accession>
<dbReference type="RefSeq" id="WP_303738654.1">
    <property type="nucleotide sequence ID" value="NZ_SUTK01000012.1"/>
</dbReference>
<dbReference type="AlphaFoldDB" id="A0A8T3V5I5"/>
<sequence>MDKVQKVNEKIMIIGIIVGFALGIYLGIDHDDLNFWLILVQWVFFTSLILTLISAVGGYYANMRDKSVEFNIISVIRVFVLNLAVVAVSASFGFVFCSIAIGNFSTAY</sequence>
<proteinExistence type="predicted"/>
<organism evidence="2 3">
    <name type="scientific">Methanobrevibacter thaueri</name>
    <dbReference type="NCBI Taxonomy" id="190975"/>
    <lineage>
        <taxon>Archaea</taxon>
        <taxon>Methanobacteriati</taxon>
        <taxon>Methanobacteriota</taxon>
        <taxon>Methanomada group</taxon>
        <taxon>Methanobacteria</taxon>
        <taxon>Methanobacteriales</taxon>
        <taxon>Methanobacteriaceae</taxon>
        <taxon>Methanobrevibacter</taxon>
    </lineage>
</organism>
<evidence type="ECO:0000313" key="3">
    <source>
        <dbReference type="Proteomes" id="UP000783037"/>
    </source>
</evidence>
<gene>
    <name evidence="2" type="ORF">E7Z79_03820</name>
</gene>
<protein>
    <submittedName>
        <fullName evidence="2">Uncharacterized protein</fullName>
    </submittedName>
</protein>
<comment type="caution">
    <text evidence="2">The sequence shown here is derived from an EMBL/GenBank/DDBJ whole genome shotgun (WGS) entry which is preliminary data.</text>
</comment>